<dbReference type="GO" id="GO:0005524">
    <property type="term" value="F:ATP binding"/>
    <property type="evidence" value="ECO:0007669"/>
    <property type="project" value="UniProtKB-KW"/>
</dbReference>
<dbReference type="GO" id="GO:0005829">
    <property type="term" value="C:cytosol"/>
    <property type="evidence" value="ECO:0007669"/>
    <property type="project" value="TreeGrafter"/>
</dbReference>
<evidence type="ECO:0000256" key="7">
    <source>
        <dbReference type="ARBA" id="ARBA00022840"/>
    </source>
</evidence>
<reference evidence="12" key="1">
    <citation type="submission" date="2019-04" db="EMBL/GenBank/DDBJ databases">
        <title>Sequencing of skin fungus with MAO and IRED activity.</title>
        <authorList>
            <person name="Marsaioli A.J."/>
            <person name="Bonatto J.M.C."/>
            <person name="Reis Junior O."/>
        </authorList>
    </citation>
    <scope>NUCLEOTIDE SEQUENCE</scope>
    <source>
        <strain evidence="12">30M1</strain>
    </source>
</reference>
<keyword evidence="6" id="KW-0418">Kinase</keyword>
<dbReference type="InterPro" id="IPR001245">
    <property type="entry name" value="Ser-Thr/Tyr_kinase_cat_dom"/>
</dbReference>
<evidence type="ECO:0000256" key="3">
    <source>
        <dbReference type="ARBA" id="ARBA00022527"/>
    </source>
</evidence>
<dbReference type="PROSITE" id="PS50011">
    <property type="entry name" value="PROTEIN_KINASE_DOM"/>
    <property type="match status" value="1"/>
</dbReference>
<evidence type="ECO:0000256" key="10">
    <source>
        <dbReference type="ARBA" id="ARBA00048679"/>
    </source>
</evidence>
<evidence type="ECO:0000256" key="5">
    <source>
        <dbReference type="ARBA" id="ARBA00022741"/>
    </source>
</evidence>
<dbReference type="PANTHER" id="PTHR24348:SF22">
    <property type="entry name" value="NON-SPECIFIC SERINE_THREONINE PROTEIN KINASE"/>
    <property type="match status" value="1"/>
</dbReference>
<keyword evidence="4" id="KW-0808">Transferase</keyword>
<evidence type="ECO:0000259" key="11">
    <source>
        <dbReference type="PROSITE" id="PS50011"/>
    </source>
</evidence>
<evidence type="ECO:0000313" key="13">
    <source>
        <dbReference type="Proteomes" id="UP000801428"/>
    </source>
</evidence>
<dbReference type="Pfam" id="PF07714">
    <property type="entry name" value="PK_Tyr_Ser-Thr"/>
    <property type="match status" value="1"/>
</dbReference>
<evidence type="ECO:0000256" key="4">
    <source>
        <dbReference type="ARBA" id="ARBA00022679"/>
    </source>
</evidence>
<dbReference type="InterPro" id="IPR045269">
    <property type="entry name" value="Atg1-like"/>
</dbReference>
<gene>
    <name evidence="12" type="ORF">E8E13_002178</name>
</gene>
<dbReference type="SUPFAM" id="SSF56112">
    <property type="entry name" value="Protein kinase-like (PK-like)"/>
    <property type="match status" value="1"/>
</dbReference>
<name>A0A9P4W5E0_CURKU</name>
<dbReference type="Pfam" id="PF00069">
    <property type="entry name" value="Pkinase"/>
    <property type="match status" value="1"/>
</dbReference>
<accession>A0A9P4W5E0</accession>
<keyword evidence="7" id="KW-0067">ATP-binding</keyword>
<evidence type="ECO:0000256" key="8">
    <source>
        <dbReference type="ARBA" id="ARBA00030237"/>
    </source>
</evidence>
<comment type="caution">
    <text evidence="12">The sequence shown here is derived from an EMBL/GenBank/DDBJ whole genome shotgun (WGS) entry which is preliminary data.</text>
</comment>
<evidence type="ECO:0000256" key="1">
    <source>
        <dbReference type="ARBA" id="ARBA00004623"/>
    </source>
</evidence>
<dbReference type="GO" id="GO:0005776">
    <property type="term" value="C:autophagosome"/>
    <property type="evidence" value="ECO:0007669"/>
    <property type="project" value="TreeGrafter"/>
</dbReference>
<proteinExistence type="predicted"/>
<dbReference type="Gene3D" id="1.10.510.10">
    <property type="entry name" value="Transferase(Phosphotransferase) domain 1"/>
    <property type="match status" value="1"/>
</dbReference>
<evidence type="ECO:0000256" key="2">
    <source>
        <dbReference type="ARBA" id="ARBA00012513"/>
    </source>
</evidence>
<dbReference type="AlphaFoldDB" id="A0A9P4W5E0"/>
<dbReference type="GO" id="GO:0010506">
    <property type="term" value="P:regulation of autophagy"/>
    <property type="evidence" value="ECO:0007669"/>
    <property type="project" value="InterPro"/>
</dbReference>
<dbReference type="InterPro" id="IPR000719">
    <property type="entry name" value="Prot_kinase_dom"/>
</dbReference>
<dbReference type="GO" id="GO:0034045">
    <property type="term" value="C:phagophore assembly site membrane"/>
    <property type="evidence" value="ECO:0007669"/>
    <property type="project" value="UniProtKB-SubCell"/>
</dbReference>
<evidence type="ECO:0000256" key="6">
    <source>
        <dbReference type="ARBA" id="ARBA00022777"/>
    </source>
</evidence>
<sequence length="885" mass="102135">MDLYMEGLDQLVKRPDPVQFYIPLMPFERAHISELQTQIDQENYATYNTEQYPVCRVFEEWKWAKLIKSAMKDDLGHDGEYLMKDYGGNRTTGYDSLLHSLTYTGRGPRNLARVQQLRSVNECFLSNLGDQAIEDVKIQPWPEDLALWQTVSVIWEHCGQYWKFDGFLGRSEGFIIFELIRKFTIQWRRPMNMDFVDQALVRNPQFNLTYNVQRTLVDLDLPKDMTEEQMLRLKIEECHITKKPDPKKLPKWDVDMPKADNGQLTPEYLYHMLRDLGQTYAVEDPRSYLHYIPWAELTSTSDEELRRSNINLDIPFSNTSAATSWVVWSPPLAGFAWNHHLHSEDEVYQYHVVHDWASPDHYVSPQPYKILFRAHQLEETEFIADLKNYWKGWNDCALTAEEGTGHLLLLETVPGMRYRSRRKHQDETTARQYFRNVVEAHANGSLNQPVLANLAGVDATQILHFQHSLRFITADEFLSIDWTSPLGAGQNGRVFKATWRTPRGILVRPSNGKDVLDVVLKEVLPRQGSSEEPLKKLFKELYLTYISLGAQPTACVHFLGIARMSGAQREPGRQSSATMDKYYLVFERATERSFVNFLENKLERESFFQAWDSIIQAMSSIAAGLDTLHKHNVLHRYAPYKLTLHSLSSYRAAKPWIYRDLHDENILVTLREYPNDPIRPLEYHYMLSDVGEGKMLNPSSTDPDLPEGHYASYGNPQYRAPEVIGPSGWTKAADVWSFGMICVKLLEMRRSVCGDSSRIPPQVLEALQEQHPDKNFSLLSRDVGFIVPLALKQVLEPCFRHDSEERPDVHTVALGLNEASMGFYIEDKELLEQNRNVKWTCWNWNETKAVGLKGKGPVMGAGRDSLDLSLDVIEELHLDDVPDLE</sequence>
<keyword evidence="5" id="KW-0547">Nucleotide-binding</keyword>
<dbReference type="InterPro" id="IPR011009">
    <property type="entry name" value="Kinase-like_dom_sf"/>
</dbReference>
<comment type="catalytic activity">
    <reaction evidence="9">
        <text>L-threonyl-[protein] + ATP = O-phospho-L-threonyl-[protein] + ADP + H(+)</text>
        <dbReference type="Rhea" id="RHEA:46608"/>
        <dbReference type="Rhea" id="RHEA-COMP:11060"/>
        <dbReference type="Rhea" id="RHEA-COMP:11605"/>
        <dbReference type="ChEBI" id="CHEBI:15378"/>
        <dbReference type="ChEBI" id="CHEBI:30013"/>
        <dbReference type="ChEBI" id="CHEBI:30616"/>
        <dbReference type="ChEBI" id="CHEBI:61977"/>
        <dbReference type="ChEBI" id="CHEBI:456216"/>
        <dbReference type="EC" id="2.7.11.1"/>
    </reaction>
</comment>
<keyword evidence="3" id="KW-0723">Serine/threonine-protein kinase</keyword>
<organism evidence="12 13">
    <name type="scientific">Curvularia kusanoi</name>
    <name type="common">Cochliobolus kusanoi</name>
    <dbReference type="NCBI Taxonomy" id="90978"/>
    <lineage>
        <taxon>Eukaryota</taxon>
        <taxon>Fungi</taxon>
        <taxon>Dikarya</taxon>
        <taxon>Ascomycota</taxon>
        <taxon>Pezizomycotina</taxon>
        <taxon>Dothideomycetes</taxon>
        <taxon>Pleosporomycetidae</taxon>
        <taxon>Pleosporales</taxon>
        <taxon>Pleosporineae</taxon>
        <taxon>Pleosporaceae</taxon>
        <taxon>Curvularia</taxon>
    </lineage>
</organism>
<protein>
    <recommendedName>
        <fullName evidence="2">non-specific serine/threonine protein kinase</fullName>
        <ecNumber evidence="2">2.7.11.1</ecNumber>
    </recommendedName>
    <alternativeName>
        <fullName evidence="8">Autophagy-related protein 1</fullName>
    </alternativeName>
</protein>
<evidence type="ECO:0000256" key="9">
    <source>
        <dbReference type="ARBA" id="ARBA00047899"/>
    </source>
</evidence>
<dbReference type="OrthoDB" id="5979581at2759"/>
<comment type="catalytic activity">
    <reaction evidence="10">
        <text>L-seryl-[protein] + ATP = O-phospho-L-seryl-[protein] + ADP + H(+)</text>
        <dbReference type="Rhea" id="RHEA:17989"/>
        <dbReference type="Rhea" id="RHEA-COMP:9863"/>
        <dbReference type="Rhea" id="RHEA-COMP:11604"/>
        <dbReference type="ChEBI" id="CHEBI:15378"/>
        <dbReference type="ChEBI" id="CHEBI:29999"/>
        <dbReference type="ChEBI" id="CHEBI:30616"/>
        <dbReference type="ChEBI" id="CHEBI:83421"/>
        <dbReference type="ChEBI" id="CHEBI:456216"/>
        <dbReference type="EC" id="2.7.11.1"/>
    </reaction>
</comment>
<dbReference type="Proteomes" id="UP000801428">
    <property type="component" value="Unassembled WGS sequence"/>
</dbReference>
<feature type="domain" description="Protein kinase" evidence="11">
    <location>
        <begin position="480"/>
        <end position="824"/>
    </location>
</feature>
<dbReference type="PANTHER" id="PTHR24348">
    <property type="entry name" value="SERINE/THREONINE-PROTEIN KINASE UNC-51-RELATED"/>
    <property type="match status" value="1"/>
</dbReference>
<dbReference type="GO" id="GO:0004674">
    <property type="term" value="F:protein serine/threonine kinase activity"/>
    <property type="evidence" value="ECO:0007669"/>
    <property type="project" value="UniProtKB-KW"/>
</dbReference>
<dbReference type="GO" id="GO:0000045">
    <property type="term" value="P:autophagosome assembly"/>
    <property type="evidence" value="ECO:0007669"/>
    <property type="project" value="TreeGrafter"/>
</dbReference>
<evidence type="ECO:0000313" key="12">
    <source>
        <dbReference type="EMBL" id="KAF3000080.1"/>
    </source>
</evidence>
<keyword evidence="13" id="KW-1185">Reference proteome</keyword>
<dbReference type="EC" id="2.7.11.1" evidence="2"/>
<dbReference type="EMBL" id="SWKU01000015">
    <property type="protein sequence ID" value="KAF3000080.1"/>
    <property type="molecule type" value="Genomic_DNA"/>
</dbReference>
<comment type="subcellular location">
    <subcellularLocation>
        <location evidence="1">Preautophagosomal structure membrane</location>
        <topology evidence="1">Peripheral membrane protein</topology>
    </subcellularLocation>
</comment>